<dbReference type="RefSeq" id="WP_068401992.1">
    <property type="nucleotide sequence ID" value="NZ_CP014504.1"/>
</dbReference>
<feature type="domain" description="Thioesterase" evidence="2">
    <location>
        <begin position="5"/>
        <end position="231"/>
    </location>
</feature>
<evidence type="ECO:0000313" key="4">
    <source>
        <dbReference type="Proteomes" id="UP000071561"/>
    </source>
</evidence>
<evidence type="ECO:0000313" key="3">
    <source>
        <dbReference type="EMBL" id="AMP99649.1"/>
    </source>
</evidence>
<sequence>MTKIKLFCFPYAGGSAQVYHHWIKSLNPAIEVVPIELSGRGTRFNEPLYKDFEELVNDVYHQIYNDVVHNPYAFFGHSLGALIAFELVQKIGINNLPDPKHVFYSGKSAPHIENKKKVIYHLLDTEDFKKEIIQLGGTPAGIFEHIEFEKLFLPLLRNDFKLAETYDFKKDKRLYNGEITVMLGKKDDLTAQQCHEWSKTTSNICNIIYFNGGHFFIHNENEKIFDIINHALIQ</sequence>
<dbReference type="InterPro" id="IPR012223">
    <property type="entry name" value="TEII"/>
</dbReference>
<dbReference type="EMBL" id="CP014504">
    <property type="protein sequence ID" value="AMP99649.1"/>
    <property type="molecule type" value="Genomic_DNA"/>
</dbReference>
<dbReference type="GO" id="GO:0008610">
    <property type="term" value="P:lipid biosynthetic process"/>
    <property type="evidence" value="ECO:0007669"/>
    <property type="project" value="TreeGrafter"/>
</dbReference>
<evidence type="ECO:0000259" key="2">
    <source>
        <dbReference type="Pfam" id="PF00975"/>
    </source>
</evidence>
<dbReference type="PANTHER" id="PTHR11487:SF0">
    <property type="entry name" value="S-ACYL FATTY ACID SYNTHASE THIOESTERASE, MEDIUM CHAIN"/>
    <property type="match status" value="1"/>
</dbReference>
<dbReference type="Proteomes" id="UP000071561">
    <property type="component" value="Chromosome"/>
</dbReference>
<dbReference type="PATRIC" id="fig|188932.3.peg.2883"/>
<dbReference type="InterPro" id="IPR029058">
    <property type="entry name" value="AB_hydrolase_fold"/>
</dbReference>
<protein>
    <submittedName>
        <fullName evidence="3">Thioesterase</fullName>
    </submittedName>
</protein>
<dbReference type="Pfam" id="PF00975">
    <property type="entry name" value="Thioesterase"/>
    <property type="match status" value="1"/>
</dbReference>
<dbReference type="InterPro" id="IPR001031">
    <property type="entry name" value="Thioesterase"/>
</dbReference>
<dbReference type="PANTHER" id="PTHR11487">
    <property type="entry name" value="THIOESTERASE"/>
    <property type="match status" value="1"/>
</dbReference>
<dbReference type="OrthoDB" id="2213423at2"/>
<name>A0A127VED5_9SPHI</name>
<proteinExistence type="inferred from homology"/>
<dbReference type="SUPFAM" id="SSF53474">
    <property type="entry name" value="alpha/beta-Hydrolases"/>
    <property type="match status" value="1"/>
</dbReference>
<dbReference type="KEGG" id="pcm:AY601_2766"/>
<organism evidence="3 4">
    <name type="scientific">Pedobacter cryoconitis</name>
    <dbReference type="NCBI Taxonomy" id="188932"/>
    <lineage>
        <taxon>Bacteria</taxon>
        <taxon>Pseudomonadati</taxon>
        <taxon>Bacteroidota</taxon>
        <taxon>Sphingobacteriia</taxon>
        <taxon>Sphingobacteriales</taxon>
        <taxon>Sphingobacteriaceae</taxon>
        <taxon>Pedobacter</taxon>
    </lineage>
</organism>
<comment type="similarity">
    <text evidence="1">Belongs to the thioesterase family.</text>
</comment>
<keyword evidence="4" id="KW-1185">Reference proteome</keyword>
<gene>
    <name evidence="3" type="ORF">AY601_2766</name>
</gene>
<evidence type="ECO:0000256" key="1">
    <source>
        <dbReference type="ARBA" id="ARBA00007169"/>
    </source>
</evidence>
<dbReference type="AlphaFoldDB" id="A0A127VED5"/>
<accession>A0A127VED5</accession>
<reference evidence="3 4" key="1">
    <citation type="submission" date="2016-03" db="EMBL/GenBank/DDBJ databases">
        <title>Complete genome sequence of Pedobacter cryoconitis PAMC 27485.</title>
        <authorList>
            <person name="Lee J."/>
            <person name="Kim O.-S."/>
        </authorList>
    </citation>
    <scope>NUCLEOTIDE SEQUENCE [LARGE SCALE GENOMIC DNA]</scope>
    <source>
        <strain evidence="3 4">PAMC 27485</strain>
    </source>
</reference>
<dbReference type="Gene3D" id="3.40.50.1820">
    <property type="entry name" value="alpha/beta hydrolase"/>
    <property type="match status" value="1"/>
</dbReference>